<evidence type="ECO:0000313" key="2">
    <source>
        <dbReference type="Proteomes" id="UP000066480"/>
    </source>
</evidence>
<gene>
    <name evidence="1" type="ORF">VV02_07685</name>
</gene>
<protein>
    <submittedName>
        <fullName evidence="1">Uncharacterized protein</fullName>
    </submittedName>
</protein>
<dbReference type="STRING" id="571913.VV02_07685"/>
<dbReference type="EMBL" id="CP011112">
    <property type="protein sequence ID" value="AKU15761.1"/>
    <property type="molecule type" value="Genomic_DNA"/>
</dbReference>
<reference evidence="1 2" key="1">
    <citation type="submission" date="2015-03" db="EMBL/GenBank/DDBJ databases">
        <title>Luteipulveratus halotolerans sp. nov., a novel actinobacterium (Dermacoccaceae) from Sarawak, Malaysia.</title>
        <authorList>
            <person name="Juboi H."/>
            <person name="Basik A."/>
            <person name="Shamsul S.S."/>
            <person name="Arnold P."/>
            <person name="Schmitt E.K."/>
            <person name="Sanglier J.-J."/>
            <person name="Yeo T."/>
        </authorList>
    </citation>
    <scope>NUCLEOTIDE SEQUENCE [LARGE SCALE GENOMIC DNA]</scope>
    <source>
        <strain evidence="1 2">MN07-A0370</strain>
    </source>
</reference>
<dbReference type="RefSeq" id="WP_052590830.1">
    <property type="nucleotide sequence ID" value="NZ_CP011112.1"/>
</dbReference>
<proteinExistence type="predicted"/>
<sequence length="102" mass="11400">MKARELLTRVAAADRAMRVTNRTTAYDDKPVVIAVAERVTGDPTFPEVAYVYWYINEHGTAVLSTRCTICGVSIDVSPDEHLVAWSTWLHVAQHGVRREEAS</sequence>
<dbReference type="AlphaFoldDB" id="A0A0K1JGD8"/>
<evidence type="ECO:0000313" key="1">
    <source>
        <dbReference type="EMBL" id="AKU15761.1"/>
    </source>
</evidence>
<dbReference type="KEGG" id="lmoi:VV02_07685"/>
<name>A0A0K1JGD8_9MICO</name>
<organism evidence="1 2">
    <name type="scientific">Luteipulveratus mongoliensis</name>
    <dbReference type="NCBI Taxonomy" id="571913"/>
    <lineage>
        <taxon>Bacteria</taxon>
        <taxon>Bacillati</taxon>
        <taxon>Actinomycetota</taxon>
        <taxon>Actinomycetes</taxon>
        <taxon>Micrococcales</taxon>
        <taxon>Dermacoccaceae</taxon>
        <taxon>Luteipulveratus</taxon>
    </lineage>
</organism>
<dbReference type="Proteomes" id="UP000066480">
    <property type="component" value="Chromosome"/>
</dbReference>
<keyword evidence="2" id="KW-1185">Reference proteome</keyword>
<accession>A0A0K1JGD8</accession>